<proteinExistence type="predicted"/>
<keyword evidence="1" id="KW-0812">Transmembrane</keyword>
<feature type="transmembrane region" description="Helical" evidence="1">
    <location>
        <begin position="278"/>
        <end position="299"/>
    </location>
</feature>
<dbReference type="AlphaFoldDB" id="A0A136IVY3"/>
<dbReference type="InParanoid" id="A0A136IVY3"/>
<organism evidence="3 4">
    <name type="scientific">Microdochium bolleyi</name>
    <dbReference type="NCBI Taxonomy" id="196109"/>
    <lineage>
        <taxon>Eukaryota</taxon>
        <taxon>Fungi</taxon>
        <taxon>Dikarya</taxon>
        <taxon>Ascomycota</taxon>
        <taxon>Pezizomycotina</taxon>
        <taxon>Sordariomycetes</taxon>
        <taxon>Xylariomycetidae</taxon>
        <taxon>Xylariales</taxon>
        <taxon>Microdochiaceae</taxon>
        <taxon>Microdochium</taxon>
    </lineage>
</organism>
<evidence type="ECO:0000256" key="2">
    <source>
        <dbReference type="SAM" id="SignalP"/>
    </source>
</evidence>
<keyword evidence="1" id="KW-1133">Transmembrane helix</keyword>
<reference evidence="4" key="1">
    <citation type="submission" date="2016-02" db="EMBL/GenBank/DDBJ databases">
        <title>Draft genome sequence of Microdochium bolleyi, a fungal endophyte of beachgrass.</title>
        <authorList>
            <consortium name="DOE Joint Genome Institute"/>
            <person name="David A.S."/>
            <person name="May G."/>
            <person name="Haridas S."/>
            <person name="Lim J."/>
            <person name="Wang M."/>
            <person name="Labutti K."/>
            <person name="Lipzen A."/>
            <person name="Barry K."/>
            <person name="Grigoriev I.V."/>
        </authorList>
    </citation>
    <scope>NUCLEOTIDE SEQUENCE [LARGE SCALE GENOMIC DNA]</scope>
    <source>
        <strain evidence="4">J235TASD1</strain>
    </source>
</reference>
<gene>
    <name evidence="3" type="ORF">Micbo1qcDRAFT_14229</name>
</gene>
<evidence type="ECO:0000313" key="3">
    <source>
        <dbReference type="EMBL" id="KXJ89082.1"/>
    </source>
</evidence>
<name>A0A136IVY3_9PEZI</name>
<dbReference type="Proteomes" id="UP000070501">
    <property type="component" value="Unassembled WGS sequence"/>
</dbReference>
<feature type="signal peptide" evidence="2">
    <location>
        <begin position="1"/>
        <end position="18"/>
    </location>
</feature>
<sequence length="322" mass="34433">MPSLRVLMASSLVALAQAKWFEDSADPQMQNQEQPRALEGILPDAAMLDRRQTQQQNNTIVNGSIDMAKWERDTTKACIDALGQLSGATNPSGTSVCYNLMSLDSSVGSGKFMADLRLFQVSSASGDFAGVAPANVAARVAFSGASVMLVSNVVATASDSAELKLMRRQNAQAPVLIRTYQLAGTIDGEKLADQVDKGLLESWITPTVSLTATNLRGQQVSTQVTSNEAIFVNGIFSNDVTLSDFARAQLAVDDVKAALANGTAAFVVPGVNILIEPIGLWIAVVWTIIGFSAYGFGTYERYNHRDAYRTRKARSGNSKGTI</sequence>
<dbReference type="EMBL" id="KQ964256">
    <property type="protein sequence ID" value="KXJ89082.1"/>
    <property type="molecule type" value="Genomic_DNA"/>
</dbReference>
<evidence type="ECO:0000256" key="1">
    <source>
        <dbReference type="SAM" id="Phobius"/>
    </source>
</evidence>
<keyword evidence="4" id="KW-1185">Reference proteome</keyword>
<accession>A0A136IVY3</accession>
<keyword evidence="1" id="KW-0472">Membrane</keyword>
<protein>
    <submittedName>
        <fullName evidence="3">Uncharacterized protein</fullName>
    </submittedName>
</protein>
<dbReference type="OrthoDB" id="2596908at2759"/>
<dbReference type="STRING" id="196109.A0A136IVY3"/>
<feature type="chain" id="PRO_5007293199" evidence="2">
    <location>
        <begin position="19"/>
        <end position="322"/>
    </location>
</feature>
<evidence type="ECO:0000313" key="4">
    <source>
        <dbReference type="Proteomes" id="UP000070501"/>
    </source>
</evidence>
<keyword evidence="2" id="KW-0732">Signal</keyword>